<evidence type="ECO:0000313" key="2">
    <source>
        <dbReference type="EMBL" id="SFW45957.1"/>
    </source>
</evidence>
<proteinExistence type="predicted"/>
<sequence>MLPRHTPSIGARQLTRQGRQTATPGRLGKRPQSPACFAHLPRLAVMLQSRCQSRTKVSSTPQSAYLSLNKGLDALTLHKNAAQRNTAEILPQNCIFRQNDTFEL</sequence>
<organism evidence="2 3">
    <name type="scientific">Desulfovibrio desulfuricans</name>
    <dbReference type="NCBI Taxonomy" id="876"/>
    <lineage>
        <taxon>Bacteria</taxon>
        <taxon>Pseudomonadati</taxon>
        <taxon>Thermodesulfobacteriota</taxon>
        <taxon>Desulfovibrionia</taxon>
        <taxon>Desulfovibrionales</taxon>
        <taxon>Desulfovibrionaceae</taxon>
        <taxon>Desulfovibrio</taxon>
    </lineage>
</organism>
<protein>
    <submittedName>
        <fullName evidence="2">Uncharacterized protein</fullName>
    </submittedName>
</protein>
<comment type="caution">
    <text evidence="2">The sequence shown here is derived from an EMBL/GenBank/DDBJ whole genome shotgun (WGS) entry which is preliminary data.</text>
</comment>
<feature type="compositionally biased region" description="Polar residues" evidence="1">
    <location>
        <begin position="14"/>
        <end position="23"/>
    </location>
</feature>
<evidence type="ECO:0000313" key="3">
    <source>
        <dbReference type="Proteomes" id="UP000182680"/>
    </source>
</evidence>
<name>A0AA94L258_DESDE</name>
<evidence type="ECO:0000256" key="1">
    <source>
        <dbReference type="SAM" id="MobiDB-lite"/>
    </source>
</evidence>
<gene>
    <name evidence="2" type="ORF">SAMN02910291_01387</name>
</gene>
<reference evidence="3" key="1">
    <citation type="submission" date="2016-11" db="EMBL/GenBank/DDBJ databases">
        <authorList>
            <person name="Jaros S."/>
            <person name="Januszkiewicz K."/>
            <person name="Wedrychowicz H."/>
        </authorList>
    </citation>
    <scope>NUCLEOTIDE SEQUENCE [LARGE SCALE GENOMIC DNA]</scope>
    <source>
        <strain evidence="3">DSM 7057</strain>
    </source>
</reference>
<feature type="region of interest" description="Disordered" evidence="1">
    <location>
        <begin position="1"/>
        <end position="33"/>
    </location>
</feature>
<dbReference type="EMBL" id="FPIW01000020">
    <property type="protein sequence ID" value="SFW45957.1"/>
    <property type="molecule type" value="Genomic_DNA"/>
</dbReference>
<accession>A0AA94L258</accession>
<dbReference type="AlphaFoldDB" id="A0AA94L258"/>
<dbReference type="Proteomes" id="UP000182680">
    <property type="component" value="Unassembled WGS sequence"/>
</dbReference>